<dbReference type="SUPFAM" id="SSF56784">
    <property type="entry name" value="HAD-like"/>
    <property type="match status" value="1"/>
</dbReference>
<dbReference type="EMBL" id="FLOB01000003">
    <property type="protein sequence ID" value="SBS30268.1"/>
    <property type="molecule type" value="Genomic_DNA"/>
</dbReference>
<dbReference type="NCBIfam" id="TIGR01486">
    <property type="entry name" value="HAD-SF-IIB-MPGP"/>
    <property type="match status" value="1"/>
</dbReference>
<dbReference type="Gene3D" id="3.30.980.20">
    <property type="entry name" value="Putative mannosyl-3-phosphoglycerate phosphatase, domain 2"/>
    <property type="match status" value="1"/>
</dbReference>
<dbReference type="NCBIfam" id="TIGR01484">
    <property type="entry name" value="HAD-SF-IIB"/>
    <property type="match status" value="1"/>
</dbReference>
<evidence type="ECO:0000313" key="4">
    <source>
        <dbReference type="EMBL" id="SBS30268.1"/>
    </source>
</evidence>
<dbReference type="STRING" id="1792290.MSP8886_01753"/>
<keyword evidence="5" id="KW-1185">Reference proteome</keyword>
<dbReference type="GO" id="GO:0005829">
    <property type="term" value="C:cytosol"/>
    <property type="evidence" value="ECO:0007669"/>
    <property type="project" value="TreeGrafter"/>
</dbReference>
<dbReference type="OrthoDB" id="193379at2"/>
<protein>
    <submittedName>
        <fullName evidence="4">Glucosyl-3-phosphoglycerate/mannosyl-3-phosphoglycerate phosphatase</fullName>
        <ecNumber evidence="4">3.1.3.70</ecNumber>
    </submittedName>
</protein>
<accession>A0A1A8TBD9</accession>
<dbReference type="GO" id="GO:0051479">
    <property type="term" value="P:mannosylglycerate biosynthetic process"/>
    <property type="evidence" value="ECO:0007669"/>
    <property type="project" value="InterPro"/>
</dbReference>
<gene>
    <name evidence="4" type="primary">gpgP</name>
    <name evidence="4" type="ORF">MSP8886_01753</name>
</gene>
<evidence type="ECO:0000256" key="2">
    <source>
        <dbReference type="ARBA" id="ARBA00022801"/>
    </source>
</evidence>
<dbReference type="SFLD" id="SFLDG01140">
    <property type="entry name" value="C2.B:_Phosphomannomutase_and_P"/>
    <property type="match status" value="1"/>
</dbReference>
<proteinExistence type="predicted"/>
<dbReference type="Gene3D" id="3.40.50.1000">
    <property type="entry name" value="HAD superfamily/HAD-like"/>
    <property type="match status" value="1"/>
</dbReference>
<evidence type="ECO:0000256" key="3">
    <source>
        <dbReference type="ARBA" id="ARBA00022842"/>
    </source>
</evidence>
<dbReference type="InterPro" id="IPR036412">
    <property type="entry name" value="HAD-like_sf"/>
</dbReference>
<organism evidence="4 5">
    <name type="scientific">Marinomonas spartinae</name>
    <dbReference type="NCBI Taxonomy" id="1792290"/>
    <lineage>
        <taxon>Bacteria</taxon>
        <taxon>Pseudomonadati</taxon>
        <taxon>Pseudomonadota</taxon>
        <taxon>Gammaproteobacteria</taxon>
        <taxon>Oceanospirillales</taxon>
        <taxon>Oceanospirillaceae</taxon>
        <taxon>Marinomonas</taxon>
    </lineage>
</organism>
<dbReference type="InterPro" id="IPR006379">
    <property type="entry name" value="HAD-SF_hydro_IIB"/>
</dbReference>
<dbReference type="InterPro" id="IPR006381">
    <property type="entry name" value="HAD-SF-IIB-MPGP"/>
</dbReference>
<sequence>MTQLLVFTDLDGTLLDHHTYSFQPALSTFQALQTFTIPCILNTSKTFAELGELRQSLHHKDPFIIENGAAIYIPKELRLIRDEDHDQYALEDHGHYWLKAFGPHRQTLIDITASLSNRFQFKRFSDMTWQDVAELTGLTEESAKLAMQREFTEPMVWKDSANALNLFRDTLKDTDIQVQKGGRFTHLMGKSCDKARAMLWLSERYADFYQSTVTNMALGDGENDIGMLSKADIPVVVRSPVHAPPEIPGRYDAWLTDAYGPEGWAQAVNKALASRGIL</sequence>
<dbReference type="NCBIfam" id="NF001218">
    <property type="entry name" value="PRK00192.1-5"/>
    <property type="match status" value="1"/>
</dbReference>
<evidence type="ECO:0000313" key="5">
    <source>
        <dbReference type="Proteomes" id="UP000092544"/>
    </source>
</evidence>
<keyword evidence="3" id="KW-0460">Magnesium</keyword>
<dbReference type="GO" id="GO:0000287">
    <property type="term" value="F:magnesium ion binding"/>
    <property type="evidence" value="ECO:0007669"/>
    <property type="project" value="TreeGrafter"/>
</dbReference>
<reference evidence="4 5" key="1">
    <citation type="submission" date="2016-06" db="EMBL/GenBank/DDBJ databases">
        <authorList>
            <person name="Kjaerup R.B."/>
            <person name="Dalgaard T.S."/>
            <person name="Juul-Madsen H.R."/>
        </authorList>
    </citation>
    <scope>NUCLEOTIDE SEQUENCE [LARGE SCALE GENOMIC DNA]</scope>
    <source>
        <strain evidence="4 5">CECT 8886</strain>
    </source>
</reference>
<dbReference type="AlphaFoldDB" id="A0A1A8TBD9"/>
<keyword evidence="1" id="KW-0479">Metal-binding</keyword>
<dbReference type="EC" id="3.1.3.70" evidence="4"/>
<dbReference type="Pfam" id="PF08282">
    <property type="entry name" value="Hydrolase_3"/>
    <property type="match status" value="1"/>
</dbReference>
<evidence type="ECO:0000256" key="1">
    <source>
        <dbReference type="ARBA" id="ARBA00022723"/>
    </source>
</evidence>
<dbReference type="InterPro" id="IPR023214">
    <property type="entry name" value="HAD_sf"/>
</dbReference>
<name>A0A1A8TBD9_9GAMM</name>
<dbReference type="PANTHER" id="PTHR10000">
    <property type="entry name" value="PHOSPHOSERINE PHOSPHATASE"/>
    <property type="match status" value="1"/>
</dbReference>
<dbReference type="SFLD" id="SFLDS00003">
    <property type="entry name" value="Haloacid_Dehalogenase"/>
    <property type="match status" value="1"/>
</dbReference>
<dbReference type="RefSeq" id="WP_067015064.1">
    <property type="nucleotide sequence ID" value="NZ_FLOB01000003.1"/>
</dbReference>
<dbReference type="GO" id="GO:0050531">
    <property type="term" value="F:mannosyl-3-phosphoglycerate phosphatase activity"/>
    <property type="evidence" value="ECO:0007669"/>
    <property type="project" value="UniProtKB-EC"/>
</dbReference>
<dbReference type="PANTHER" id="PTHR10000:SF8">
    <property type="entry name" value="HAD SUPERFAMILY HYDROLASE-LIKE, TYPE 3"/>
    <property type="match status" value="1"/>
</dbReference>
<keyword evidence="2 4" id="KW-0378">Hydrolase</keyword>
<dbReference type="SFLD" id="SFLDG01142">
    <property type="entry name" value="C2.B.2:_Mannosyl-3-phosphoglyc"/>
    <property type="match status" value="1"/>
</dbReference>
<dbReference type="Proteomes" id="UP000092544">
    <property type="component" value="Unassembled WGS sequence"/>
</dbReference>